<sequence length="231" mass="24188">MTSTDTTRPIEILPSVLTADYSKLGEACVALEAGGVDRIHWDVMDGNFVPNLSFGADIIASTRPLIDLPFEAHLMVTEPTWILESMVAAGCSRITVHAEACTHLHRTLGRIRELGAAAGVALNPGTPAEVVADVLDLTELILVMTVNPGFGGQSYLASMEPKIARIRSMIDASGFAIDLEVDGGIGPATIAAATSAGANAFVAGSAMFRDPEGFAHATAELRTIAESADKR</sequence>
<dbReference type="InterPro" id="IPR000056">
    <property type="entry name" value="Ribul_P_3_epim-like"/>
</dbReference>
<evidence type="ECO:0000256" key="9">
    <source>
        <dbReference type="ARBA" id="ARBA00023235"/>
    </source>
</evidence>
<evidence type="ECO:0000256" key="3">
    <source>
        <dbReference type="ARBA" id="ARBA00001941"/>
    </source>
</evidence>
<dbReference type="HAMAP" id="MF_02227">
    <property type="entry name" value="RPE"/>
    <property type="match status" value="1"/>
</dbReference>
<dbReference type="InterPro" id="IPR011060">
    <property type="entry name" value="RibuloseP-bd_barrel"/>
</dbReference>
<comment type="catalytic activity">
    <reaction evidence="1">
        <text>D-ribulose 5-phosphate = D-xylulose 5-phosphate</text>
        <dbReference type="Rhea" id="RHEA:13677"/>
        <dbReference type="ChEBI" id="CHEBI:57737"/>
        <dbReference type="ChEBI" id="CHEBI:58121"/>
        <dbReference type="EC" id="5.1.3.1"/>
    </reaction>
</comment>
<dbReference type="PANTHER" id="PTHR11749">
    <property type="entry name" value="RIBULOSE-5-PHOSPHATE-3-EPIMERASE"/>
    <property type="match status" value="1"/>
</dbReference>
<dbReference type="PIRSF" id="PIRSF001461">
    <property type="entry name" value="RPE"/>
    <property type="match status" value="1"/>
</dbReference>
<name>A0A6J7JWZ5_9ZZZZ</name>
<evidence type="ECO:0000256" key="7">
    <source>
        <dbReference type="ARBA" id="ARBA00013188"/>
    </source>
</evidence>
<comment type="cofactor">
    <cofactor evidence="4">
        <name>Zn(2+)</name>
        <dbReference type="ChEBI" id="CHEBI:29105"/>
    </cofactor>
</comment>
<proteinExistence type="inferred from homology"/>
<keyword evidence="9" id="KW-0413">Isomerase</keyword>
<organism evidence="11">
    <name type="scientific">freshwater metagenome</name>
    <dbReference type="NCBI Taxonomy" id="449393"/>
    <lineage>
        <taxon>unclassified sequences</taxon>
        <taxon>metagenomes</taxon>
        <taxon>ecological metagenomes</taxon>
    </lineage>
</organism>
<dbReference type="EMBL" id="CAFBNC010000105">
    <property type="protein sequence ID" value="CAB4948140.1"/>
    <property type="molecule type" value="Genomic_DNA"/>
</dbReference>
<dbReference type="AlphaFoldDB" id="A0A6J7JWZ5"/>
<dbReference type="EMBL" id="CAEMXZ010000027">
    <property type="protein sequence ID" value="CAB4323110.1"/>
    <property type="molecule type" value="Genomic_DNA"/>
</dbReference>
<dbReference type="GO" id="GO:0004750">
    <property type="term" value="F:D-ribulose-phosphate 3-epimerase activity"/>
    <property type="evidence" value="ECO:0007669"/>
    <property type="project" value="UniProtKB-EC"/>
</dbReference>
<comment type="cofactor">
    <cofactor evidence="2">
        <name>Mn(2+)</name>
        <dbReference type="ChEBI" id="CHEBI:29035"/>
    </cofactor>
</comment>
<evidence type="ECO:0000256" key="4">
    <source>
        <dbReference type="ARBA" id="ARBA00001947"/>
    </source>
</evidence>
<evidence type="ECO:0000256" key="1">
    <source>
        <dbReference type="ARBA" id="ARBA00001782"/>
    </source>
</evidence>
<evidence type="ECO:0000256" key="6">
    <source>
        <dbReference type="ARBA" id="ARBA00009541"/>
    </source>
</evidence>
<dbReference type="GO" id="GO:0046872">
    <property type="term" value="F:metal ion binding"/>
    <property type="evidence" value="ECO:0007669"/>
    <property type="project" value="UniProtKB-KW"/>
</dbReference>
<dbReference type="NCBIfam" id="TIGR01163">
    <property type="entry name" value="rpe"/>
    <property type="match status" value="1"/>
</dbReference>
<evidence type="ECO:0000256" key="5">
    <source>
        <dbReference type="ARBA" id="ARBA00001954"/>
    </source>
</evidence>
<accession>A0A6J7JWZ5</accession>
<dbReference type="EC" id="5.1.3.1" evidence="7"/>
<dbReference type="CDD" id="cd00429">
    <property type="entry name" value="RPE"/>
    <property type="match status" value="1"/>
</dbReference>
<dbReference type="InterPro" id="IPR026019">
    <property type="entry name" value="Ribul_P_3_epim"/>
</dbReference>
<dbReference type="GO" id="GO:0005737">
    <property type="term" value="C:cytoplasm"/>
    <property type="evidence" value="ECO:0007669"/>
    <property type="project" value="UniProtKB-ARBA"/>
</dbReference>
<evidence type="ECO:0000256" key="2">
    <source>
        <dbReference type="ARBA" id="ARBA00001936"/>
    </source>
</evidence>
<protein>
    <recommendedName>
        <fullName evidence="7">ribulose-phosphate 3-epimerase</fullName>
        <ecNumber evidence="7">5.1.3.1</ecNumber>
    </recommendedName>
</protein>
<dbReference type="SUPFAM" id="SSF51366">
    <property type="entry name" value="Ribulose-phoshate binding barrel"/>
    <property type="match status" value="1"/>
</dbReference>
<comment type="cofactor">
    <cofactor evidence="5">
        <name>Fe(2+)</name>
        <dbReference type="ChEBI" id="CHEBI:29033"/>
    </cofactor>
</comment>
<dbReference type="Gene3D" id="3.20.20.70">
    <property type="entry name" value="Aldolase class I"/>
    <property type="match status" value="1"/>
</dbReference>
<reference evidence="11" key="1">
    <citation type="submission" date="2020-05" db="EMBL/GenBank/DDBJ databases">
        <authorList>
            <person name="Chiriac C."/>
            <person name="Salcher M."/>
            <person name="Ghai R."/>
            <person name="Kavagutti S V."/>
        </authorList>
    </citation>
    <scope>NUCLEOTIDE SEQUENCE</scope>
</reference>
<dbReference type="GO" id="GO:0006098">
    <property type="term" value="P:pentose-phosphate shunt"/>
    <property type="evidence" value="ECO:0007669"/>
    <property type="project" value="InterPro"/>
</dbReference>
<keyword evidence="8" id="KW-0479">Metal-binding</keyword>
<comment type="cofactor">
    <cofactor evidence="3">
        <name>Co(2+)</name>
        <dbReference type="ChEBI" id="CHEBI:48828"/>
    </cofactor>
</comment>
<evidence type="ECO:0000256" key="8">
    <source>
        <dbReference type="ARBA" id="ARBA00022723"/>
    </source>
</evidence>
<dbReference type="FunFam" id="3.20.20.70:FF:000004">
    <property type="entry name" value="Ribulose-phosphate 3-epimerase"/>
    <property type="match status" value="1"/>
</dbReference>
<comment type="similarity">
    <text evidence="6">Belongs to the ribulose-phosphate 3-epimerase family.</text>
</comment>
<evidence type="ECO:0000313" key="11">
    <source>
        <dbReference type="EMBL" id="CAB4948140.1"/>
    </source>
</evidence>
<dbReference type="InterPro" id="IPR013785">
    <property type="entry name" value="Aldolase_TIM"/>
</dbReference>
<dbReference type="NCBIfam" id="NF004076">
    <property type="entry name" value="PRK05581.1-4"/>
    <property type="match status" value="1"/>
</dbReference>
<dbReference type="Pfam" id="PF00834">
    <property type="entry name" value="Ribul_P_3_epim"/>
    <property type="match status" value="1"/>
</dbReference>
<dbReference type="GO" id="GO:0005975">
    <property type="term" value="P:carbohydrate metabolic process"/>
    <property type="evidence" value="ECO:0007669"/>
    <property type="project" value="InterPro"/>
</dbReference>
<gene>
    <name evidence="10" type="ORF">UFOPK1392_00857</name>
    <name evidence="11" type="ORF">UFOPK3733_01707</name>
</gene>
<evidence type="ECO:0000313" key="10">
    <source>
        <dbReference type="EMBL" id="CAB4323110.1"/>
    </source>
</evidence>